<gene>
    <name evidence="11" type="ORF">C6Y14_20500</name>
</gene>
<dbReference type="PANTHER" id="PTHR43289:SF6">
    <property type="entry name" value="SERINE_THREONINE-PROTEIN KINASE NEKL-3"/>
    <property type="match status" value="1"/>
</dbReference>
<evidence type="ECO:0000256" key="8">
    <source>
        <dbReference type="ARBA" id="ARBA00048679"/>
    </source>
</evidence>
<feature type="binding site" evidence="9">
    <location>
        <position position="39"/>
    </location>
    <ligand>
        <name>ATP</name>
        <dbReference type="ChEBI" id="CHEBI:30616"/>
    </ligand>
</feature>
<dbReference type="PROSITE" id="PS50011">
    <property type="entry name" value="PROTEIN_KINASE_DOM"/>
    <property type="match status" value="1"/>
</dbReference>
<evidence type="ECO:0000256" key="3">
    <source>
        <dbReference type="ARBA" id="ARBA00022679"/>
    </source>
</evidence>
<reference evidence="11 12" key="1">
    <citation type="submission" date="2018-03" db="EMBL/GenBank/DDBJ databases">
        <title>Streptomyces dioscori sp. nov., a novel endophytic actinobacterium isolated from bulbil of Dioscorea bulbifera L.</title>
        <authorList>
            <person name="Zhikuan W."/>
        </authorList>
    </citation>
    <scope>NUCLEOTIDE SEQUENCE [LARGE SCALE GENOMIC DNA]</scope>
    <source>
        <strain evidence="11 12">A217</strain>
    </source>
</reference>
<dbReference type="GO" id="GO:0045717">
    <property type="term" value="P:negative regulation of fatty acid biosynthetic process"/>
    <property type="evidence" value="ECO:0007669"/>
    <property type="project" value="UniProtKB-ARBA"/>
</dbReference>
<dbReference type="GO" id="GO:0005524">
    <property type="term" value="F:ATP binding"/>
    <property type="evidence" value="ECO:0007669"/>
    <property type="project" value="UniProtKB-UniRule"/>
</dbReference>
<feature type="domain" description="Protein kinase" evidence="10">
    <location>
        <begin position="10"/>
        <end position="279"/>
    </location>
</feature>
<dbReference type="RefSeq" id="WP_107018173.1">
    <property type="nucleotide sequence ID" value="NZ_KZ679044.1"/>
</dbReference>
<evidence type="ECO:0000256" key="1">
    <source>
        <dbReference type="ARBA" id="ARBA00012513"/>
    </source>
</evidence>
<evidence type="ECO:0000313" key="11">
    <source>
        <dbReference type="EMBL" id="PSM41653.1"/>
    </source>
</evidence>
<keyword evidence="2 11" id="KW-0723">Serine/threonine-protein kinase</keyword>
<dbReference type="FunFam" id="1.10.510.10:FF:000021">
    <property type="entry name" value="Serine/threonine protein kinase"/>
    <property type="match status" value="1"/>
</dbReference>
<evidence type="ECO:0000256" key="2">
    <source>
        <dbReference type="ARBA" id="ARBA00022527"/>
    </source>
</evidence>
<comment type="catalytic activity">
    <reaction evidence="7">
        <text>L-threonyl-[protein] + ATP = O-phospho-L-threonyl-[protein] + ADP + H(+)</text>
        <dbReference type="Rhea" id="RHEA:46608"/>
        <dbReference type="Rhea" id="RHEA-COMP:11060"/>
        <dbReference type="Rhea" id="RHEA-COMP:11605"/>
        <dbReference type="ChEBI" id="CHEBI:15378"/>
        <dbReference type="ChEBI" id="CHEBI:30013"/>
        <dbReference type="ChEBI" id="CHEBI:30616"/>
        <dbReference type="ChEBI" id="CHEBI:61977"/>
        <dbReference type="ChEBI" id="CHEBI:456216"/>
        <dbReference type="EC" id="2.7.11.1"/>
    </reaction>
</comment>
<comment type="caution">
    <text evidence="11">The sequence shown here is derived from an EMBL/GenBank/DDBJ whole genome shotgun (WGS) entry which is preliminary data.</text>
</comment>
<keyword evidence="3" id="KW-0808">Transferase</keyword>
<dbReference type="GO" id="GO:0004674">
    <property type="term" value="F:protein serine/threonine kinase activity"/>
    <property type="evidence" value="ECO:0007669"/>
    <property type="project" value="UniProtKB-KW"/>
</dbReference>
<proteinExistence type="predicted"/>
<dbReference type="PROSITE" id="PS00107">
    <property type="entry name" value="PROTEIN_KINASE_ATP"/>
    <property type="match status" value="1"/>
</dbReference>
<organism evidence="11 12">
    <name type="scientific">Streptomyces dioscori</name>
    <dbReference type="NCBI Taxonomy" id="2109333"/>
    <lineage>
        <taxon>Bacteria</taxon>
        <taxon>Bacillati</taxon>
        <taxon>Actinomycetota</taxon>
        <taxon>Actinomycetes</taxon>
        <taxon>Kitasatosporales</taxon>
        <taxon>Streptomycetaceae</taxon>
        <taxon>Streptomyces</taxon>
        <taxon>Streptomyces aurantiacus group</taxon>
    </lineage>
</organism>
<evidence type="ECO:0000256" key="7">
    <source>
        <dbReference type="ARBA" id="ARBA00047899"/>
    </source>
</evidence>
<evidence type="ECO:0000259" key="10">
    <source>
        <dbReference type="PROSITE" id="PS50011"/>
    </source>
</evidence>
<dbReference type="InterPro" id="IPR011009">
    <property type="entry name" value="Kinase-like_dom_sf"/>
</dbReference>
<name>A0A2P8Q5Y3_9ACTN</name>
<keyword evidence="12" id="KW-1185">Reference proteome</keyword>
<dbReference type="Pfam" id="PF00069">
    <property type="entry name" value="Pkinase"/>
    <property type="match status" value="1"/>
</dbReference>
<dbReference type="CDD" id="cd14014">
    <property type="entry name" value="STKc_PknB_like"/>
    <property type="match status" value="1"/>
</dbReference>
<evidence type="ECO:0000256" key="4">
    <source>
        <dbReference type="ARBA" id="ARBA00022741"/>
    </source>
</evidence>
<dbReference type="AlphaFoldDB" id="A0A2P8Q5Y3"/>
<protein>
    <recommendedName>
        <fullName evidence="1">non-specific serine/threonine protein kinase</fullName>
        <ecNumber evidence="1">2.7.11.1</ecNumber>
    </recommendedName>
</protein>
<evidence type="ECO:0000256" key="6">
    <source>
        <dbReference type="ARBA" id="ARBA00022840"/>
    </source>
</evidence>
<keyword evidence="5 11" id="KW-0418">Kinase</keyword>
<dbReference type="PANTHER" id="PTHR43289">
    <property type="entry name" value="MITOGEN-ACTIVATED PROTEIN KINASE KINASE KINASE 20-RELATED"/>
    <property type="match status" value="1"/>
</dbReference>
<keyword evidence="6 9" id="KW-0067">ATP-binding</keyword>
<dbReference type="InterPro" id="IPR017441">
    <property type="entry name" value="Protein_kinase_ATP_BS"/>
</dbReference>
<accession>A0A2P8Q5Y3</accession>
<dbReference type="SMART" id="SM00220">
    <property type="entry name" value="S_TKc"/>
    <property type="match status" value="1"/>
</dbReference>
<keyword evidence="4 9" id="KW-0547">Nucleotide-binding</keyword>
<dbReference type="FunFam" id="3.30.200.20:FF:000035">
    <property type="entry name" value="Serine/threonine protein kinase Stk1"/>
    <property type="match status" value="1"/>
</dbReference>
<sequence length="443" mass="48863">MQGVLLAERFRIGDRLGAGGSGQVWAAQDERMRREVAVKVVHPQYGMNEAETQARFQREVQLAGRLSHQNIVTVHDWGEVSVDGRPTLFLVMELVQGISLHLRLRQSTPSWPLAAGWAAQIAEALHAAHQQGVVHRDIKPANALLRPDGAVKVLDFGVAKFMGDTIGARELTVTGAPLGSPSYMSPEQAEGDREIDHRSDLYSLGCLLYHAVTGRPPFTGTNLWAVLRKHLEAVPEPPVAHAAGLPAPLNDLVLGLLAKRPADRPADAATVYEALSTLLVDHAATEPGANLLEAVQLGHSHSVSGMILKRSWELLAEARAARADAARIVTQAKQVEAEAIREAKRTTALVRRELGVLHRRSEEMDAKIERITAREFAKKPQPREEDYYLVFKKSIDGSYPTSLQFRDAVEETYGVLMSSREADRVVMRFTNRHTAELQEDHFA</sequence>
<comment type="catalytic activity">
    <reaction evidence="8">
        <text>L-seryl-[protein] + ATP = O-phospho-L-seryl-[protein] + ADP + H(+)</text>
        <dbReference type="Rhea" id="RHEA:17989"/>
        <dbReference type="Rhea" id="RHEA-COMP:9863"/>
        <dbReference type="Rhea" id="RHEA-COMP:11604"/>
        <dbReference type="ChEBI" id="CHEBI:15378"/>
        <dbReference type="ChEBI" id="CHEBI:29999"/>
        <dbReference type="ChEBI" id="CHEBI:30616"/>
        <dbReference type="ChEBI" id="CHEBI:83421"/>
        <dbReference type="ChEBI" id="CHEBI:456216"/>
        <dbReference type="EC" id="2.7.11.1"/>
    </reaction>
</comment>
<dbReference type="InterPro" id="IPR000719">
    <property type="entry name" value="Prot_kinase_dom"/>
</dbReference>
<evidence type="ECO:0000313" key="12">
    <source>
        <dbReference type="Proteomes" id="UP000240429"/>
    </source>
</evidence>
<dbReference type="Gene3D" id="3.30.200.20">
    <property type="entry name" value="Phosphorylase Kinase, domain 1"/>
    <property type="match status" value="1"/>
</dbReference>
<dbReference type="EC" id="2.7.11.1" evidence="1"/>
<dbReference type="Gene3D" id="1.10.510.10">
    <property type="entry name" value="Transferase(Phosphotransferase) domain 1"/>
    <property type="match status" value="1"/>
</dbReference>
<dbReference type="OrthoDB" id="9762169at2"/>
<dbReference type="SUPFAM" id="SSF56112">
    <property type="entry name" value="Protein kinase-like (PK-like)"/>
    <property type="match status" value="1"/>
</dbReference>
<dbReference type="EMBL" id="PYBJ01000013">
    <property type="protein sequence ID" value="PSM41653.1"/>
    <property type="molecule type" value="Genomic_DNA"/>
</dbReference>
<evidence type="ECO:0000256" key="9">
    <source>
        <dbReference type="PROSITE-ProRule" id="PRU10141"/>
    </source>
</evidence>
<evidence type="ECO:0000256" key="5">
    <source>
        <dbReference type="ARBA" id="ARBA00022777"/>
    </source>
</evidence>
<dbReference type="Proteomes" id="UP000240429">
    <property type="component" value="Unassembled WGS sequence"/>
</dbReference>